<gene>
    <name evidence="8" type="ORF">OIK44_21495</name>
</gene>
<dbReference type="InterPro" id="IPR017853">
    <property type="entry name" value="GH"/>
</dbReference>
<evidence type="ECO:0000256" key="3">
    <source>
        <dbReference type="ARBA" id="ARBA00023295"/>
    </source>
</evidence>
<feature type="compositionally biased region" description="Pro residues" evidence="5">
    <location>
        <begin position="113"/>
        <end position="146"/>
    </location>
</feature>
<name>A0ABT5K6X8_9BURK</name>
<protein>
    <submittedName>
        <fullName evidence="8">Glycosyl hydrolase family 18 protein</fullName>
    </submittedName>
</protein>
<dbReference type="RefSeq" id="WP_273673796.1">
    <property type="nucleotide sequence ID" value="NZ_JAQQXR010000010.1"/>
</dbReference>
<dbReference type="SUPFAM" id="SSF54556">
    <property type="entry name" value="Chitinase insertion domain"/>
    <property type="match status" value="1"/>
</dbReference>
<keyword evidence="2" id="KW-0119">Carbohydrate metabolism</keyword>
<dbReference type="PROSITE" id="PS51910">
    <property type="entry name" value="GH18_2"/>
    <property type="match status" value="1"/>
</dbReference>
<evidence type="ECO:0000313" key="8">
    <source>
        <dbReference type="EMBL" id="MDC8760168.1"/>
    </source>
</evidence>
<feature type="region of interest" description="Disordered" evidence="5">
    <location>
        <begin position="109"/>
        <end position="147"/>
    </location>
</feature>
<dbReference type="SMART" id="SM00495">
    <property type="entry name" value="ChtBD3"/>
    <property type="match status" value="1"/>
</dbReference>
<dbReference type="InterPro" id="IPR001579">
    <property type="entry name" value="Glyco_hydro_18_chit_AS"/>
</dbReference>
<dbReference type="InterPro" id="IPR003610">
    <property type="entry name" value="CBM5/12"/>
</dbReference>
<evidence type="ECO:0000256" key="1">
    <source>
        <dbReference type="ARBA" id="ARBA00022801"/>
    </source>
</evidence>
<dbReference type="PANTHER" id="PTHR11177">
    <property type="entry name" value="CHITINASE"/>
    <property type="match status" value="1"/>
</dbReference>
<dbReference type="InterPro" id="IPR001223">
    <property type="entry name" value="Glyco_hydro18_cat"/>
</dbReference>
<comment type="caution">
    <text evidence="8">The sequence shown here is derived from an EMBL/GenBank/DDBJ whole genome shotgun (WGS) entry which is preliminary data.</text>
</comment>
<dbReference type="PROSITE" id="PS01095">
    <property type="entry name" value="GH18_1"/>
    <property type="match status" value="1"/>
</dbReference>
<dbReference type="SUPFAM" id="SSF51445">
    <property type="entry name" value="(Trans)glycosidases"/>
    <property type="match status" value="1"/>
</dbReference>
<dbReference type="Gene3D" id="3.20.20.80">
    <property type="entry name" value="Glycosidases"/>
    <property type="match status" value="2"/>
</dbReference>
<feature type="domain" description="GH18" evidence="7">
    <location>
        <begin position="178"/>
        <end position="629"/>
    </location>
</feature>
<dbReference type="SMART" id="SM00636">
    <property type="entry name" value="Glyco_18"/>
    <property type="match status" value="1"/>
</dbReference>
<evidence type="ECO:0000256" key="6">
    <source>
        <dbReference type="SAM" id="SignalP"/>
    </source>
</evidence>
<reference evidence="8 9" key="1">
    <citation type="submission" date="2022-10" db="EMBL/GenBank/DDBJ databases">
        <title>Janthinobacterium sp. hw3 Genome sequencing.</title>
        <authorList>
            <person name="Park S."/>
        </authorList>
    </citation>
    <scope>NUCLEOTIDE SEQUENCE [LARGE SCALE GENOMIC DNA]</scope>
    <source>
        <strain evidence="9">hw3</strain>
    </source>
</reference>
<keyword evidence="1 4" id="KW-0378">Hydrolase</keyword>
<keyword evidence="9" id="KW-1185">Reference proteome</keyword>
<dbReference type="PANTHER" id="PTHR11177:SF308">
    <property type="entry name" value="CHITINASE A"/>
    <property type="match status" value="1"/>
</dbReference>
<keyword evidence="2" id="KW-0624">Polysaccharide degradation</keyword>
<dbReference type="InterPro" id="IPR029070">
    <property type="entry name" value="Chitinase_insertion_sf"/>
</dbReference>
<evidence type="ECO:0000256" key="4">
    <source>
        <dbReference type="RuleBase" id="RU000489"/>
    </source>
</evidence>
<feature type="signal peptide" evidence="6">
    <location>
        <begin position="1"/>
        <end position="21"/>
    </location>
</feature>
<evidence type="ECO:0000313" key="9">
    <source>
        <dbReference type="Proteomes" id="UP001221208"/>
    </source>
</evidence>
<keyword evidence="2" id="KW-0146">Chitin degradation</keyword>
<dbReference type="Pfam" id="PF00704">
    <property type="entry name" value="Glyco_hydro_18"/>
    <property type="match status" value="1"/>
</dbReference>
<dbReference type="EMBL" id="JAQQXR010000010">
    <property type="protein sequence ID" value="MDC8760168.1"/>
    <property type="molecule type" value="Genomic_DNA"/>
</dbReference>
<sequence length="800" mass="84820">MKTQRNAVLMAILGGMLAACGGGQEQGGPTAAQKASLAAAVAAPAPTPAPDCKPYVAGASYSAGQVVSHASGNYICSVAGWCSSGHAAYEPGVGWAWQQAWSAAGPEACVTPTPVPTPTPPTPTPTPVPPTPTPTPPTPTPAPTPCRPDGLISSVASVPYCKVYDANGREILANGLNRRIIGYFTSWRTGVDGSPTYLVNNLPWDKITHVNYAFASVDPATFKIAIGSGANNPETGLTWPGVPAAAMDPSLPYQGHFNLLAQYKKKNPAVKVMVSVGGWAASTGFYTATTNADGSLNSAGINTLADSMVAFLRQYTFFDGIDIDYEHPTTNAEAGNPLDFGLSKPRLHGLMASYNVLLKTVRQKLDAAAVADNKYYLLTIAGSASGWVLRGEENMSGLQYLDYASLMSYDLHGGWNQYVGPNAALFDDGNDAELKAGNAYQYQNIGYLNTDWAYRYYRGALQAGRINIGVPYYTRGWKDVNGGSNGLWGTTAVVNSPVTCARVKTCGTGATGIDNVWFDLDSEGKPVPGGGNPLWHALNLQNGIVPDYLDAYKVSDKTLVGTYAPFYSSTMVAPWLWNATKKVFISTETTQSIGAKAQYIINNQIGGVMIWEMAGDYAWDATKNGGKGQYGMGYTLTNTLYEALRTAGPYGNKRAEGEVPAMTANVSITLGSWKPGDSNYPINPVMTVKNNSSLVLQGGTVFEFDYPVSAPSDLSDQSGFGLKTIVAGYTGPNNIGGFKANFNRARFALPSWQTLAPGASVALTLNYRLPISGPSNYTVTLSGVKYALPQEHPELPVGVR</sequence>
<dbReference type="PROSITE" id="PS51257">
    <property type="entry name" value="PROKAR_LIPOPROTEIN"/>
    <property type="match status" value="1"/>
</dbReference>
<accession>A0ABT5K6X8</accession>
<evidence type="ECO:0000256" key="2">
    <source>
        <dbReference type="ARBA" id="ARBA00023024"/>
    </source>
</evidence>
<keyword evidence="3 4" id="KW-0326">Glycosidase</keyword>
<dbReference type="CDD" id="cd06548">
    <property type="entry name" value="GH18_chitinase"/>
    <property type="match status" value="1"/>
</dbReference>
<dbReference type="InterPro" id="IPR050314">
    <property type="entry name" value="Glycosyl_Hydrlase_18"/>
</dbReference>
<dbReference type="InterPro" id="IPR009470">
    <property type="entry name" value="Chi_C"/>
</dbReference>
<dbReference type="PRINTS" id="PR01217">
    <property type="entry name" value="PRICHEXTENSN"/>
</dbReference>
<evidence type="ECO:0000259" key="7">
    <source>
        <dbReference type="PROSITE" id="PS51910"/>
    </source>
</evidence>
<keyword evidence="6" id="KW-0732">Signal</keyword>
<dbReference type="Proteomes" id="UP001221208">
    <property type="component" value="Unassembled WGS sequence"/>
</dbReference>
<dbReference type="Pfam" id="PF06483">
    <property type="entry name" value="ChiC"/>
    <property type="match status" value="1"/>
</dbReference>
<organism evidence="8 9">
    <name type="scientific">Janthinobacterium fluminis</name>
    <dbReference type="NCBI Taxonomy" id="2987524"/>
    <lineage>
        <taxon>Bacteria</taxon>
        <taxon>Pseudomonadati</taxon>
        <taxon>Pseudomonadota</taxon>
        <taxon>Betaproteobacteria</taxon>
        <taxon>Burkholderiales</taxon>
        <taxon>Oxalobacteraceae</taxon>
        <taxon>Janthinobacterium</taxon>
    </lineage>
</organism>
<dbReference type="GO" id="GO:0016787">
    <property type="term" value="F:hydrolase activity"/>
    <property type="evidence" value="ECO:0007669"/>
    <property type="project" value="UniProtKB-KW"/>
</dbReference>
<feature type="chain" id="PRO_5047098366" evidence="6">
    <location>
        <begin position="22"/>
        <end position="800"/>
    </location>
</feature>
<evidence type="ECO:0000256" key="5">
    <source>
        <dbReference type="SAM" id="MobiDB-lite"/>
    </source>
</evidence>
<dbReference type="InterPro" id="IPR011583">
    <property type="entry name" value="Chitinase_II/V-like_cat"/>
</dbReference>
<proteinExistence type="predicted"/>